<dbReference type="EMBL" id="VSSQ01024653">
    <property type="protein sequence ID" value="MPM72281.1"/>
    <property type="molecule type" value="Genomic_DNA"/>
</dbReference>
<name>A0A645C5M3_9ZZZZ</name>
<comment type="caution">
    <text evidence="1">The sequence shown here is derived from an EMBL/GenBank/DDBJ whole genome shotgun (WGS) entry which is preliminary data.</text>
</comment>
<dbReference type="AlphaFoldDB" id="A0A645C5M3"/>
<organism evidence="1">
    <name type="scientific">bioreactor metagenome</name>
    <dbReference type="NCBI Taxonomy" id="1076179"/>
    <lineage>
        <taxon>unclassified sequences</taxon>
        <taxon>metagenomes</taxon>
        <taxon>ecological metagenomes</taxon>
    </lineage>
</organism>
<reference evidence="1" key="1">
    <citation type="submission" date="2019-08" db="EMBL/GenBank/DDBJ databases">
        <authorList>
            <person name="Kucharzyk K."/>
            <person name="Murdoch R.W."/>
            <person name="Higgins S."/>
            <person name="Loffler F."/>
        </authorList>
    </citation>
    <scope>NUCLEOTIDE SEQUENCE</scope>
</reference>
<proteinExistence type="predicted"/>
<protein>
    <submittedName>
        <fullName evidence="1">Uncharacterized protein</fullName>
    </submittedName>
</protein>
<evidence type="ECO:0000313" key="1">
    <source>
        <dbReference type="EMBL" id="MPM72281.1"/>
    </source>
</evidence>
<gene>
    <name evidence="1" type="ORF">SDC9_119254</name>
</gene>
<sequence>MRFLLLELGIGIAHLHDQIVHHLVEERRLLAQLVAMTNRAADDAALHVATTFVGRDHAIGHQERGGADVVGNHLQRRRVQIGGVGLTACGLDERLEQVDLVVAVHMLQDGGQALQAHAGVHAGCGQTHDGAVFLHVELHEHVVPDLDEAVAVFVRAAWRAASDVRAVVIEDFRAGAARAGVSHHPEIVALVAAALVVADADHTLGRQTDHFGPDVIGLIVFFIDGGQQLFCGQAKHLGQQLPTPLNRFELEVVAKRPVAQHLEEGVVTRGIAHVLKIVVLAARAQAGLHRCGAVVRALVFPEEHVLELHHARVGEHQRGVVARHQRAGRHHGVPLGSKKVQERLANICD</sequence>
<dbReference type="AntiFam" id="ANF00074">
    <property type="entry name" value="Shadow ORF (opposite alaS)"/>
</dbReference>
<accession>A0A645C5M3</accession>